<name>A0AAP0L1R1_9MAGN</name>
<proteinExistence type="predicted"/>
<comment type="caution">
    <text evidence="1">The sequence shown here is derived from an EMBL/GenBank/DDBJ whole genome shotgun (WGS) entry which is preliminary data.</text>
</comment>
<keyword evidence="2" id="KW-1185">Reference proteome</keyword>
<dbReference type="Proteomes" id="UP001420932">
    <property type="component" value="Unassembled WGS sequence"/>
</dbReference>
<gene>
    <name evidence="1" type="ORF">Syun_003755</name>
</gene>
<sequence length="92" mass="10367">MYCHSLPNYSLPKFETLSLCKSQVCSLLRRHLNSKPSLCRRLCNSPTCSSSSVHLRVSYFSLSPKDCTLSIEILGSLCVLHRFVSPGYSRIL</sequence>
<reference evidence="1 2" key="1">
    <citation type="submission" date="2024-01" db="EMBL/GenBank/DDBJ databases">
        <title>Genome assemblies of Stephania.</title>
        <authorList>
            <person name="Yang L."/>
        </authorList>
    </citation>
    <scope>NUCLEOTIDE SEQUENCE [LARGE SCALE GENOMIC DNA]</scope>
    <source>
        <strain evidence="1">YNDBR</strain>
        <tissue evidence="1">Leaf</tissue>
    </source>
</reference>
<organism evidence="1 2">
    <name type="scientific">Stephania yunnanensis</name>
    <dbReference type="NCBI Taxonomy" id="152371"/>
    <lineage>
        <taxon>Eukaryota</taxon>
        <taxon>Viridiplantae</taxon>
        <taxon>Streptophyta</taxon>
        <taxon>Embryophyta</taxon>
        <taxon>Tracheophyta</taxon>
        <taxon>Spermatophyta</taxon>
        <taxon>Magnoliopsida</taxon>
        <taxon>Ranunculales</taxon>
        <taxon>Menispermaceae</taxon>
        <taxon>Menispermoideae</taxon>
        <taxon>Cissampelideae</taxon>
        <taxon>Stephania</taxon>
    </lineage>
</organism>
<accession>A0AAP0L1R1</accession>
<evidence type="ECO:0000313" key="2">
    <source>
        <dbReference type="Proteomes" id="UP001420932"/>
    </source>
</evidence>
<dbReference type="AlphaFoldDB" id="A0AAP0L1R1"/>
<dbReference type="EMBL" id="JBBNAF010000002">
    <property type="protein sequence ID" value="KAK9162853.1"/>
    <property type="molecule type" value="Genomic_DNA"/>
</dbReference>
<evidence type="ECO:0000313" key="1">
    <source>
        <dbReference type="EMBL" id="KAK9162853.1"/>
    </source>
</evidence>
<protein>
    <submittedName>
        <fullName evidence="1">Uncharacterized protein</fullName>
    </submittedName>
</protein>